<sequence>GRAGASVPDLAGKTGTAEFGTGTPLPTHAWFIGFRKGVGFAILVEGGGVGGRVAAPMAARFAEAL</sequence>
<dbReference type="Gene3D" id="3.40.710.10">
    <property type="entry name" value="DD-peptidase/beta-lactamase superfamily"/>
    <property type="match status" value="1"/>
</dbReference>
<dbReference type="AlphaFoldDB" id="A0A848LMT4"/>
<keyword evidence="4" id="KW-1185">Reference proteome</keyword>
<feature type="domain" description="Penicillin-binding protein transpeptidase" evidence="2">
    <location>
        <begin position="9"/>
        <end position="61"/>
    </location>
</feature>
<feature type="non-terminal residue" evidence="3">
    <location>
        <position position="1"/>
    </location>
</feature>
<dbReference type="SUPFAM" id="SSF56601">
    <property type="entry name" value="beta-lactamase/transpeptidase-like"/>
    <property type="match status" value="1"/>
</dbReference>
<protein>
    <submittedName>
        <fullName evidence="3">Penicillin-binding protein</fullName>
    </submittedName>
</protein>
<dbReference type="RefSeq" id="WP_281404478.1">
    <property type="nucleotide sequence ID" value="NZ_JABBJJ010000165.1"/>
</dbReference>
<evidence type="ECO:0000313" key="4">
    <source>
        <dbReference type="Proteomes" id="UP000518300"/>
    </source>
</evidence>
<name>A0A848LMT4_9BACT</name>
<feature type="region of interest" description="Disordered" evidence="1">
    <location>
        <begin position="1"/>
        <end position="24"/>
    </location>
</feature>
<organism evidence="3 4">
    <name type="scientific">Pyxidicoccus fallax</name>
    <dbReference type="NCBI Taxonomy" id="394095"/>
    <lineage>
        <taxon>Bacteria</taxon>
        <taxon>Pseudomonadati</taxon>
        <taxon>Myxococcota</taxon>
        <taxon>Myxococcia</taxon>
        <taxon>Myxococcales</taxon>
        <taxon>Cystobacterineae</taxon>
        <taxon>Myxococcaceae</taxon>
        <taxon>Pyxidicoccus</taxon>
    </lineage>
</organism>
<comment type="caution">
    <text evidence="3">The sequence shown here is derived from an EMBL/GenBank/DDBJ whole genome shotgun (WGS) entry which is preliminary data.</text>
</comment>
<evidence type="ECO:0000259" key="2">
    <source>
        <dbReference type="Pfam" id="PF00905"/>
    </source>
</evidence>
<evidence type="ECO:0000313" key="3">
    <source>
        <dbReference type="EMBL" id="NMO19046.1"/>
    </source>
</evidence>
<evidence type="ECO:0000256" key="1">
    <source>
        <dbReference type="SAM" id="MobiDB-lite"/>
    </source>
</evidence>
<dbReference type="Pfam" id="PF00905">
    <property type="entry name" value="Transpeptidase"/>
    <property type="match status" value="1"/>
</dbReference>
<dbReference type="InterPro" id="IPR012338">
    <property type="entry name" value="Beta-lactam/transpept-like"/>
</dbReference>
<dbReference type="Proteomes" id="UP000518300">
    <property type="component" value="Unassembled WGS sequence"/>
</dbReference>
<dbReference type="EMBL" id="JABBJJ010000165">
    <property type="protein sequence ID" value="NMO19046.1"/>
    <property type="molecule type" value="Genomic_DNA"/>
</dbReference>
<accession>A0A848LMT4</accession>
<gene>
    <name evidence="3" type="ORF">HG543_29890</name>
</gene>
<dbReference type="InterPro" id="IPR001460">
    <property type="entry name" value="PCN-bd_Tpept"/>
</dbReference>
<proteinExistence type="predicted"/>
<dbReference type="GO" id="GO:0008658">
    <property type="term" value="F:penicillin binding"/>
    <property type="evidence" value="ECO:0007669"/>
    <property type="project" value="InterPro"/>
</dbReference>
<reference evidence="3 4" key="1">
    <citation type="submission" date="2020-04" db="EMBL/GenBank/DDBJ databases">
        <title>Draft genome of Pyxidicoccus fallax type strain.</title>
        <authorList>
            <person name="Whitworth D.E."/>
        </authorList>
    </citation>
    <scope>NUCLEOTIDE SEQUENCE [LARGE SCALE GENOMIC DNA]</scope>
    <source>
        <strain evidence="3 4">DSM 14698</strain>
    </source>
</reference>